<feature type="transmembrane region" description="Helical" evidence="8">
    <location>
        <begin position="30"/>
        <end position="48"/>
    </location>
</feature>
<feature type="transmembrane region" description="Helical" evidence="8">
    <location>
        <begin position="144"/>
        <end position="164"/>
    </location>
</feature>
<dbReference type="RefSeq" id="WP_280830701.1">
    <property type="nucleotide sequence ID" value="NZ_JARXVE010000001.1"/>
</dbReference>
<feature type="domain" description="EamA" evidence="9">
    <location>
        <begin position="141"/>
        <end position="277"/>
    </location>
</feature>
<dbReference type="InterPro" id="IPR051258">
    <property type="entry name" value="Diverse_Substrate_Transporter"/>
</dbReference>
<evidence type="ECO:0000259" key="9">
    <source>
        <dbReference type="Pfam" id="PF00892"/>
    </source>
</evidence>
<feature type="transmembrane region" description="Helical" evidence="8">
    <location>
        <begin position="239"/>
        <end position="257"/>
    </location>
</feature>
<evidence type="ECO:0000256" key="6">
    <source>
        <dbReference type="ARBA" id="ARBA00023136"/>
    </source>
</evidence>
<dbReference type="InterPro" id="IPR000620">
    <property type="entry name" value="EamA_dom"/>
</dbReference>
<dbReference type="PANTHER" id="PTHR42920">
    <property type="entry name" value="OS03G0707200 PROTEIN-RELATED"/>
    <property type="match status" value="1"/>
</dbReference>
<feature type="transmembrane region" description="Helical" evidence="8">
    <location>
        <begin position="263"/>
        <end position="280"/>
    </location>
</feature>
<accession>A0ABT6KVP3</accession>
<comment type="caution">
    <text evidence="10">The sequence shown here is derived from an EMBL/GenBank/DDBJ whole genome shotgun (WGS) entry which is preliminary data.</text>
</comment>
<dbReference type="InterPro" id="IPR037185">
    <property type="entry name" value="EmrE-like"/>
</dbReference>
<evidence type="ECO:0000256" key="7">
    <source>
        <dbReference type="SAM" id="MobiDB-lite"/>
    </source>
</evidence>
<feature type="transmembrane region" description="Helical" evidence="8">
    <location>
        <begin position="208"/>
        <end position="227"/>
    </location>
</feature>
<dbReference type="SUPFAM" id="SSF103481">
    <property type="entry name" value="Multidrug resistance efflux transporter EmrE"/>
    <property type="match status" value="2"/>
</dbReference>
<keyword evidence="4 8" id="KW-0812">Transmembrane</keyword>
<reference evidence="10 11" key="1">
    <citation type="submission" date="2023-04" db="EMBL/GenBank/DDBJ databases">
        <title>Forest soil microbial communities from Buena Vista Peninsula, Colon Province, Panama.</title>
        <authorList>
            <person name="Bouskill N."/>
        </authorList>
    </citation>
    <scope>NUCLEOTIDE SEQUENCE [LARGE SCALE GENOMIC DNA]</scope>
    <source>
        <strain evidence="10 11">AC80</strain>
    </source>
</reference>
<dbReference type="Pfam" id="PF00892">
    <property type="entry name" value="EamA"/>
    <property type="match status" value="2"/>
</dbReference>
<feature type="compositionally biased region" description="Polar residues" evidence="7">
    <location>
        <begin position="291"/>
        <end position="306"/>
    </location>
</feature>
<evidence type="ECO:0000313" key="10">
    <source>
        <dbReference type="EMBL" id="MDH6194050.1"/>
    </source>
</evidence>
<evidence type="ECO:0000256" key="2">
    <source>
        <dbReference type="ARBA" id="ARBA00007362"/>
    </source>
</evidence>
<sequence>MADLALLGMAAAWGSSYLAAKTVATSANSFGFLALRFAIATAALAAVLAPRLRGLQRDEVIFGSAFGCILAVIFGLETFGLVHTTASNAGLIISLTIVMTPLLSAVAGGDDPPPLFYGAAAIAVAGVGFLTQGNGLCLPTTGDLLILAAAIVRAVHVIVIDRACRTRPMDTGRLTLMQLATSLIAFTLIAQFGSSGLIATAATMSTQSWMLTVYLALVCTVFAFVIQMWGVRKTSATRVSLLLGTEPFFAAAIGISLTSQPLTLATGIGATLVLVGTSWGRRIDNRRTPAEGSSCTTVDASNSFGA</sequence>
<keyword evidence="11" id="KW-1185">Reference proteome</keyword>
<feature type="transmembrane region" description="Helical" evidence="8">
    <location>
        <begin position="115"/>
        <end position="132"/>
    </location>
</feature>
<evidence type="ECO:0000256" key="5">
    <source>
        <dbReference type="ARBA" id="ARBA00022989"/>
    </source>
</evidence>
<evidence type="ECO:0000256" key="1">
    <source>
        <dbReference type="ARBA" id="ARBA00004651"/>
    </source>
</evidence>
<keyword evidence="6 8" id="KW-0472">Membrane</keyword>
<comment type="similarity">
    <text evidence="2">Belongs to the EamA transporter family.</text>
</comment>
<organism evidence="10 11">
    <name type="scientific">Mycolicibacterium frederiksbergense</name>
    <dbReference type="NCBI Taxonomy" id="117567"/>
    <lineage>
        <taxon>Bacteria</taxon>
        <taxon>Bacillati</taxon>
        <taxon>Actinomycetota</taxon>
        <taxon>Actinomycetes</taxon>
        <taxon>Mycobacteriales</taxon>
        <taxon>Mycobacteriaceae</taxon>
        <taxon>Mycolicibacterium</taxon>
    </lineage>
</organism>
<evidence type="ECO:0000313" key="11">
    <source>
        <dbReference type="Proteomes" id="UP001160130"/>
    </source>
</evidence>
<gene>
    <name evidence="10" type="ORF">M2272_000671</name>
</gene>
<protein>
    <submittedName>
        <fullName evidence="10">Drug/metabolite transporter (DMT)-like permease</fullName>
    </submittedName>
</protein>
<proteinExistence type="inferred from homology"/>
<evidence type="ECO:0000256" key="8">
    <source>
        <dbReference type="SAM" id="Phobius"/>
    </source>
</evidence>
<feature type="domain" description="EamA" evidence="9">
    <location>
        <begin position="2"/>
        <end position="130"/>
    </location>
</feature>
<feature type="region of interest" description="Disordered" evidence="7">
    <location>
        <begin position="286"/>
        <end position="306"/>
    </location>
</feature>
<name>A0ABT6KVP3_9MYCO</name>
<feature type="transmembrane region" description="Helical" evidence="8">
    <location>
        <begin position="176"/>
        <end position="202"/>
    </location>
</feature>
<dbReference type="EMBL" id="JARXVE010000001">
    <property type="protein sequence ID" value="MDH6194050.1"/>
    <property type="molecule type" value="Genomic_DNA"/>
</dbReference>
<feature type="transmembrane region" description="Helical" evidence="8">
    <location>
        <begin position="60"/>
        <end position="82"/>
    </location>
</feature>
<keyword evidence="3" id="KW-1003">Cell membrane</keyword>
<evidence type="ECO:0000256" key="3">
    <source>
        <dbReference type="ARBA" id="ARBA00022475"/>
    </source>
</evidence>
<dbReference type="Proteomes" id="UP001160130">
    <property type="component" value="Unassembled WGS sequence"/>
</dbReference>
<evidence type="ECO:0000256" key="4">
    <source>
        <dbReference type="ARBA" id="ARBA00022692"/>
    </source>
</evidence>
<keyword evidence="5 8" id="KW-1133">Transmembrane helix</keyword>
<feature type="transmembrane region" description="Helical" evidence="8">
    <location>
        <begin position="88"/>
        <end position="108"/>
    </location>
</feature>
<comment type="subcellular location">
    <subcellularLocation>
        <location evidence="1">Cell membrane</location>
        <topology evidence="1">Multi-pass membrane protein</topology>
    </subcellularLocation>
</comment>
<dbReference type="PANTHER" id="PTHR42920:SF5">
    <property type="entry name" value="EAMA DOMAIN-CONTAINING PROTEIN"/>
    <property type="match status" value="1"/>
</dbReference>